<reference evidence="12" key="2">
    <citation type="submission" date="2025-04" db="UniProtKB">
        <authorList>
            <consortium name="RefSeq"/>
        </authorList>
    </citation>
    <scope>IDENTIFICATION</scope>
</reference>
<dbReference type="GeneID" id="106062202"/>
<organism evidence="9 10">
    <name type="scientific">Biomphalaria glabrata</name>
    <name type="common">Bloodfluke planorb</name>
    <name type="synonym">Freshwater snail</name>
    <dbReference type="NCBI Taxonomy" id="6526"/>
    <lineage>
        <taxon>Eukaryota</taxon>
        <taxon>Metazoa</taxon>
        <taxon>Spiralia</taxon>
        <taxon>Lophotrochozoa</taxon>
        <taxon>Mollusca</taxon>
        <taxon>Gastropoda</taxon>
        <taxon>Heterobranchia</taxon>
        <taxon>Euthyneura</taxon>
        <taxon>Panpulmonata</taxon>
        <taxon>Hygrophila</taxon>
        <taxon>Lymnaeoidea</taxon>
        <taxon>Planorbidae</taxon>
        <taxon>Biomphalaria</taxon>
    </lineage>
</organism>
<feature type="signal peptide" evidence="7">
    <location>
        <begin position="1"/>
        <end position="29"/>
    </location>
</feature>
<accession>A0A2C9L965</accession>
<evidence type="ECO:0000256" key="2">
    <source>
        <dbReference type="ARBA" id="ARBA00022729"/>
    </source>
</evidence>
<sequence>MQYGVGGRPWGKGVSVLFLVVIFSTQVYTTFTCPKDCFCAPHSKNVQCANKNFVQIPEEIPVETLELNLNENKFKSPSLIRRNFTQLYKLQNLYLSDCGIETIDVDTFADLNQLTWLDISKNKIRFLADHTFRGLNLKHLFINDNPDIQLSLGAFAGMTTQGLYMHNCGLKRLFVDLMTPLNSSLKTLWLHENQFEALSEKWLYFFRRLAHIRLGKNAFHCNCQIKWLYTFYKNSKNSIFAGAEQPECGSPRLVQGKYFDEITEEDFRCELPTFQNVDAIFDTKMGKLTCQASGDPAPTLYWIRPDGTTETYYPQVDSKENSGVMFMTDVKLENKDLYKCVASNPAGNVTFSLNVVWPDLRLALTPKPGKLATTNIIRDDSTSAPVKKTYKNYAGDDAHAYDWANLNSESSKLKLQEKPGPVVNKKDKDHSFGIVDIIGAVIGTFLLTLLVSLTAFHLYYKQRERREEHYSVPDELKCTAHTVYIMNEPEENRIKMINPLNTSDIHS</sequence>
<evidence type="ECO:0000256" key="1">
    <source>
        <dbReference type="ARBA" id="ARBA00022614"/>
    </source>
</evidence>
<dbReference type="InterPro" id="IPR036179">
    <property type="entry name" value="Ig-like_dom_sf"/>
</dbReference>
<dbReference type="SMART" id="SM00082">
    <property type="entry name" value="LRRCT"/>
    <property type="match status" value="1"/>
</dbReference>
<keyword evidence="6" id="KW-0812">Transmembrane</keyword>
<evidence type="ECO:0000256" key="5">
    <source>
        <dbReference type="ARBA" id="ARBA00023180"/>
    </source>
</evidence>
<dbReference type="InterPro" id="IPR050467">
    <property type="entry name" value="LRFN"/>
</dbReference>
<dbReference type="Proteomes" id="UP000076420">
    <property type="component" value="Unassembled WGS sequence"/>
</dbReference>
<dbReference type="Pfam" id="PF07679">
    <property type="entry name" value="I-set"/>
    <property type="match status" value="1"/>
</dbReference>
<dbReference type="InterPro" id="IPR013783">
    <property type="entry name" value="Ig-like_fold"/>
</dbReference>
<dbReference type="VEuPathDB" id="VectorBase:BGLAX_031800"/>
<dbReference type="InterPro" id="IPR032675">
    <property type="entry name" value="LRR_dom_sf"/>
</dbReference>
<dbReference type="Gene3D" id="2.60.40.10">
    <property type="entry name" value="Immunoglobulins"/>
    <property type="match status" value="1"/>
</dbReference>
<dbReference type="SUPFAM" id="SSF52058">
    <property type="entry name" value="L domain-like"/>
    <property type="match status" value="1"/>
</dbReference>
<dbReference type="InterPro" id="IPR003591">
    <property type="entry name" value="Leu-rich_rpt_typical-subtyp"/>
</dbReference>
<dbReference type="InterPro" id="IPR007110">
    <property type="entry name" value="Ig-like_dom"/>
</dbReference>
<dbReference type="SMART" id="SM00408">
    <property type="entry name" value="IGc2"/>
    <property type="match status" value="1"/>
</dbReference>
<name>A0A2C9L965_BIOGL</name>
<dbReference type="Gene3D" id="3.80.10.10">
    <property type="entry name" value="Ribonuclease Inhibitor"/>
    <property type="match status" value="2"/>
</dbReference>
<feature type="domain" description="Ig-like" evidence="8">
    <location>
        <begin position="272"/>
        <end position="352"/>
    </location>
</feature>
<keyword evidence="11" id="KW-1185">Reference proteome</keyword>
<evidence type="ECO:0000313" key="9">
    <source>
        <dbReference type="EnsemblMetazoa" id="BGLB028460-PA"/>
    </source>
</evidence>
<dbReference type="STRING" id="6526.A0A2C9L965"/>
<evidence type="ECO:0000256" key="6">
    <source>
        <dbReference type="SAM" id="Phobius"/>
    </source>
</evidence>
<dbReference type="SUPFAM" id="SSF48726">
    <property type="entry name" value="Immunoglobulin"/>
    <property type="match status" value="1"/>
</dbReference>
<dbReference type="AlphaFoldDB" id="A0A2C9L965"/>
<keyword evidence="3" id="KW-0677">Repeat</keyword>
<evidence type="ECO:0000256" key="3">
    <source>
        <dbReference type="ARBA" id="ARBA00022737"/>
    </source>
</evidence>
<dbReference type="InterPro" id="IPR003598">
    <property type="entry name" value="Ig_sub2"/>
</dbReference>
<dbReference type="PROSITE" id="PS50835">
    <property type="entry name" value="IG_LIKE"/>
    <property type="match status" value="1"/>
</dbReference>
<keyword evidence="6" id="KW-1133">Transmembrane helix</keyword>
<proteinExistence type="predicted"/>
<dbReference type="PANTHER" id="PTHR45842:SF12">
    <property type="entry name" value="KEKKON 5, ISOFORM A"/>
    <property type="match status" value="1"/>
</dbReference>
<dbReference type="CDD" id="cd00096">
    <property type="entry name" value="Ig"/>
    <property type="match status" value="1"/>
</dbReference>
<keyword evidence="4" id="KW-1015">Disulfide bond</keyword>
<feature type="chain" id="PRO_5044573269" evidence="7">
    <location>
        <begin position="30"/>
        <end position="507"/>
    </location>
</feature>
<keyword evidence="6" id="KW-0472">Membrane</keyword>
<dbReference type="PANTHER" id="PTHR45842">
    <property type="entry name" value="SYNAPTIC ADHESION-LIKE MOLECULE SALM"/>
    <property type="match status" value="1"/>
</dbReference>
<dbReference type="RefSeq" id="XP_013075923.1">
    <property type="nucleotide sequence ID" value="XM_013220469.2"/>
</dbReference>
<evidence type="ECO:0000313" key="12">
    <source>
        <dbReference type="RefSeq" id="XP_013075923.1"/>
    </source>
</evidence>
<dbReference type="InterPro" id="IPR013098">
    <property type="entry name" value="Ig_I-set"/>
</dbReference>
<protein>
    <submittedName>
        <fullName evidence="12">Leucine-rich repeat and fibronectin type-III domain-containing protein 5-like</fullName>
    </submittedName>
</protein>
<reference evidence="9" key="1">
    <citation type="submission" date="2020-05" db="UniProtKB">
        <authorList>
            <consortium name="EnsemblMetazoa"/>
        </authorList>
    </citation>
    <scope>IDENTIFICATION</scope>
    <source>
        <strain evidence="9">BB02</strain>
    </source>
</reference>
<feature type="transmembrane region" description="Helical" evidence="6">
    <location>
        <begin position="437"/>
        <end position="460"/>
    </location>
</feature>
<dbReference type="Pfam" id="PF13855">
    <property type="entry name" value="LRR_8"/>
    <property type="match status" value="1"/>
</dbReference>
<keyword evidence="1" id="KW-0433">Leucine-rich repeat</keyword>
<dbReference type="InterPro" id="IPR000483">
    <property type="entry name" value="Cys-rich_flank_reg_C"/>
</dbReference>
<dbReference type="Proteomes" id="UP001165740">
    <property type="component" value="Chromosome 1"/>
</dbReference>
<evidence type="ECO:0000313" key="10">
    <source>
        <dbReference type="Proteomes" id="UP000076420"/>
    </source>
</evidence>
<evidence type="ECO:0000256" key="7">
    <source>
        <dbReference type="SAM" id="SignalP"/>
    </source>
</evidence>
<evidence type="ECO:0000256" key="4">
    <source>
        <dbReference type="ARBA" id="ARBA00023157"/>
    </source>
</evidence>
<evidence type="ECO:0000259" key="8">
    <source>
        <dbReference type="PROSITE" id="PS50835"/>
    </source>
</evidence>
<dbReference type="KEGG" id="bgt:106062202"/>
<gene>
    <name evidence="9" type="primary">106062202</name>
    <name evidence="12" type="synonym">LOC106062202</name>
</gene>
<dbReference type="EnsemblMetazoa" id="BGLB028460-RA">
    <property type="protein sequence ID" value="BGLB028460-PA"/>
    <property type="gene ID" value="BGLB028460"/>
</dbReference>
<dbReference type="InterPro" id="IPR001611">
    <property type="entry name" value="Leu-rich_rpt"/>
</dbReference>
<keyword evidence="2 7" id="KW-0732">Signal</keyword>
<dbReference type="VEuPathDB" id="VectorBase:BGLB028460"/>
<dbReference type="OrthoDB" id="1394818at2759"/>
<keyword evidence="5" id="KW-0325">Glycoprotein</keyword>
<dbReference type="OMA" id="FRCELPT"/>
<dbReference type="SMART" id="SM00369">
    <property type="entry name" value="LRR_TYP"/>
    <property type="match status" value="3"/>
</dbReference>
<evidence type="ECO:0000313" key="11">
    <source>
        <dbReference type="Proteomes" id="UP001165740"/>
    </source>
</evidence>